<dbReference type="PANTHER" id="PTHR30537">
    <property type="entry name" value="HTH-TYPE TRANSCRIPTIONAL REGULATOR"/>
    <property type="match status" value="1"/>
</dbReference>
<dbReference type="Pfam" id="PF03466">
    <property type="entry name" value="LysR_substrate"/>
    <property type="match status" value="1"/>
</dbReference>
<sequence>MSYTGNLKTFIRVYELGSMSAAGRDQRISAAVASARIGELEKHLGVRLFNRTTRSLHPTEQGSIFYKGAQKILEAIDEAEGAVADVSRKPKGSLHVGAPLGIGKRLIAQRIPEFKDSYPEIDVRLRLSDRKIDITVEALDMAFVLGILEDSNFRVRHIADCPRLLCAAPGYFVDRPRPRTGKELMEQDHACLLHRYPGARDFVWTLETPEGPQRFEVASSLESDDGDVLTAWALAGRGIMLKPRFEVAEYLASGELVPVCEDNPPYAVSLACIFPHKRLQDPKSRLFIEFMVAAIKQALADLPEPATTAA</sequence>
<dbReference type="InterPro" id="IPR058163">
    <property type="entry name" value="LysR-type_TF_proteobact-type"/>
</dbReference>
<evidence type="ECO:0000256" key="4">
    <source>
        <dbReference type="ARBA" id="ARBA00023163"/>
    </source>
</evidence>
<dbReference type="GO" id="GO:0003677">
    <property type="term" value="F:DNA binding"/>
    <property type="evidence" value="ECO:0007669"/>
    <property type="project" value="UniProtKB-KW"/>
</dbReference>
<evidence type="ECO:0000313" key="6">
    <source>
        <dbReference type="EMBL" id="MBB5222608.1"/>
    </source>
</evidence>
<evidence type="ECO:0000256" key="1">
    <source>
        <dbReference type="ARBA" id="ARBA00009437"/>
    </source>
</evidence>
<reference evidence="6 7" key="1">
    <citation type="submission" date="2020-08" db="EMBL/GenBank/DDBJ databases">
        <title>Genomic Encyclopedia of Type Strains, Phase IV (KMG-IV): sequencing the most valuable type-strain genomes for metagenomic binning, comparative biology and taxonomic classification.</title>
        <authorList>
            <person name="Goeker M."/>
        </authorList>
    </citation>
    <scope>NUCLEOTIDE SEQUENCE [LARGE SCALE GENOMIC DNA]</scope>
    <source>
        <strain evidence="6 7">DSM 101730</strain>
    </source>
</reference>
<evidence type="ECO:0000256" key="2">
    <source>
        <dbReference type="ARBA" id="ARBA00023015"/>
    </source>
</evidence>
<organism evidence="6 7">
    <name type="scientific">Amaricoccus macauensis</name>
    <dbReference type="NCBI Taxonomy" id="57001"/>
    <lineage>
        <taxon>Bacteria</taxon>
        <taxon>Pseudomonadati</taxon>
        <taxon>Pseudomonadota</taxon>
        <taxon>Alphaproteobacteria</taxon>
        <taxon>Rhodobacterales</taxon>
        <taxon>Paracoccaceae</taxon>
        <taxon>Amaricoccus</taxon>
    </lineage>
</organism>
<dbReference type="FunFam" id="1.10.10.10:FF:000001">
    <property type="entry name" value="LysR family transcriptional regulator"/>
    <property type="match status" value="1"/>
</dbReference>
<dbReference type="Pfam" id="PF00126">
    <property type="entry name" value="HTH_1"/>
    <property type="match status" value="1"/>
</dbReference>
<dbReference type="RefSeq" id="WP_184149705.1">
    <property type="nucleotide sequence ID" value="NZ_JACHFM010000002.1"/>
</dbReference>
<dbReference type="InterPro" id="IPR000847">
    <property type="entry name" value="LysR_HTH_N"/>
</dbReference>
<dbReference type="Gene3D" id="1.10.10.10">
    <property type="entry name" value="Winged helix-like DNA-binding domain superfamily/Winged helix DNA-binding domain"/>
    <property type="match status" value="1"/>
</dbReference>
<keyword evidence="7" id="KW-1185">Reference proteome</keyword>
<keyword evidence="4" id="KW-0804">Transcription</keyword>
<accession>A0A840SQ89</accession>
<keyword evidence="3 6" id="KW-0238">DNA-binding</keyword>
<dbReference type="InterPro" id="IPR036388">
    <property type="entry name" value="WH-like_DNA-bd_sf"/>
</dbReference>
<protein>
    <submittedName>
        <fullName evidence="6">DNA-binding transcriptional LysR family regulator</fullName>
    </submittedName>
</protein>
<dbReference type="CDD" id="cd08422">
    <property type="entry name" value="PBP2_CrgA_like"/>
    <property type="match status" value="1"/>
</dbReference>
<dbReference type="GO" id="GO:0003700">
    <property type="term" value="F:DNA-binding transcription factor activity"/>
    <property type="evidence" value="ECO:0007669"/>
    <property type="project" value="InterPro"/>
</dbReference>
<dbReference type="EMBL" id="JACHFM010000002">
    <property type="protein sequence ID" value="MBB5222608.1"/>
    <property type="molecule type" value="Genomic_DNA"/>
</dbReference>
<name>A0A840SQ89_9RHOB</name>
<dbReference type="PROSITE" id="PS50931">
    <property type="entry name" value="HTH_LYSR"/>
    <property type="match status" value="1"/>
</dbReference>
<dbReference type="PANTHER" id="PTHR30537:SF5">
    <property type="entry name" value="HTH-TYPE TRANSCRIPTIONAL ACTIVATOR TTDR-RELATED"/>
    <property type="match status" value="1"/>
</dbReference>
<comment type="similarity">
    <text evidence="1">Belongs to the LysR transcriptional regulatory family.</text>
</comment>
<gene>
    <name evidence="6" type="ORF">HNP73_002544</name>
</gene>
<comment type="caution">
    <text evidence="6">The sequence shown here is derived from an EMBL/GenBank/DDBJ whole genome shotgun (WGS) entry which is preliminary data.</text>
</comment>
<dbReference type="Proteomes" id="UP000549457">
    <property type="component" value="Unassembled WGS sequence"/>
</dbReference>
<dbReference type="InterPro" id="IPR036390">
    <property type="entry name" value="WH_DNA-bd_sf"/>
</dbReference>
<dbReference type="Gene3D" id="3.40.190.290">
    <property type="match status" value="1"/>
</dbReference>
<dbReference type="AlphaFoldDB" id="A0A840SQ89"/>
<evidence type="ECO:0000259" key="5">
    <source>
        <dbReference type="PROSITE" id="PS50931"/>
    </source>
</evidence>
<evidence type="ECO:0000256" key="3">
    <source>
        <dbReference type="ARBA" id="ARBA00023125"/>
    </source>
</evidence>
<dbReference type="SUPFAM" id="SSF46785">
    <property type="entry name" value="Winged helix' DNA-binding domain"/>
    <property type="match status" value="1"/>
</dbReference>
<evidence type="ECO:0000313" key="7">
    <source>
        <dbReference type="Proteomes" id="UP000549457"/>
    </source>
</evidence>
<dbReference type="InterPro" id="IPR005119">
    <property type="entry name" value="LysR_subst-bd"/>
</dbReference>
<feature type="domain" description="HTH lysR-type" evidence="5">
    <location>
        <begin position="1"/>
        <end position="59"/>
    </location>
</feature>
<proteinExistence type="inferred from homology"/>
<keyword evidence="2" id="KW-0805">Transcription regulation</keyword>
<dbReference type="SUPFAM" id="SSF53850">
    <property type="entry name" value="Periplasmic binding protein-like II"/>
    <property type="match status" value="1"/>
</dbReference>